<dbReference type="Proteomes" id="UP000285112">
    <property type="component" value="Unassembled WGS sequence"/>
</dbReference>
<name>A0A419I3J1_9PSEU</name>
<evidence type="ECO:0000313" key="3">
    <source>
        <dbReference type="Proteomes" id="UP000285112"/>
    </source>
</evidence>
<sequence length="61" mass="7201">MARWKNAGQFRALLDKLLTQRENGKPNKATIADLKREIDKSEPDPRKRAEYHAILDRLRTR</sequence>
<feature type="compositionally biased region" description="Basic and acidic residues" evidence="1">
    <location>
        <begin position="33"/>
        <end position="61"/>
    </location>
</feature>
<evidence type="ECO:0000256" key="1">
    <source>
        <dbReference type="SAM" id="MobiDB-lite"/>
    </source>
</evidence>
<keyword evidence="3" id="KW-1185">Reference proteome</keyword>
<reference evidence="2 3" key="1">
    <citation type="submission" date="2018-09" db="EMBL/GenBank/DDBJ databases">
        <title>YIM PH 21725 draft genome.</title>
        <authorList>
            <person name="Miao C."/>
        </authorList>
    </citation>
    <scope>NUCLEOTIDE SEQUENCE [LARGE SCALE GENOMIC DNA]</scope>
    <source>
        <strain evidence="3">YIM PH21725</strain>
    </source>
</reference>
<dbReference type="EMBL" id="QZFV01000084">
    <property type="protein sequence ID" value="RJQ84752.1"/>
    <property type="molecule type" value="Genomic_DNA"/>
</dbReference>
<dbReference type="AlphaFoldDB" id="A0A419I3J1"/>
<proteinExistence type="predicted"/>
<accession>A0A419I3J1</accession>
<comment type="caution">
    <text evidence="2">The sequence shown here is derived from an EMBL/GenBank/DDBJ whole genome shotgun (WGS) entry which is preliminary data.</text>
</comment>
<gene>
    <name evidence="2" type="ORF">D5S19_15925</name>
</gene>
<protein>
    <submittedName>
        <fullName evidence="2">Uncharacterized protein</fullName>
    </submittedName>
</protein>
<dbReference type="RefSeq" id="WP_120024132.1">
    <property type="nucleotide sequence ID" value="NZ_QZFV01000084.1"/>
</dbReference>
<feature type="region of interest" description="Disordered" evidence="1">
    <location>
        <begin position="21"/>
        <end position="61"/>
    </location>
</feature>
<organism evidence="2 3">
    <name type="scientific">Amycolatopsis panacis</name>
    <dbReference type="NCBI Taxonomy" id="2340917"/>
    <lineage>
        <taxon>Bacteria</taxon>
        <taxon>Bacillati</taxon>
        <taxon>Actinomycetota</taxon>
        <taxon>Actinomycetes</taxon>
        <taxon>Pseudonocardiales</taxon>
        <taxon>Pseudonocardiaceae</taxon>
        <taxon>Amycolatopsis</taxon>
    </lineage>
</organism>
<evidence type="ECO:0000313" key="2">
    <source>
        <dbReference type="EMBL" id="RJQ84752.1"/>
    </source>
</evidence>